<accession>A0A6C0CLU3</accession>
<sequence length="121" mass="14421">MITYQKLDQLLNNLSPTCKQKLLGICRMYFDKEHTRPFIKSSPKYGKGMWKVCCYDLQLPYGTLIRKTPNTHKSVMWFTKPGFPNYTWFLDLKYKGNSSYFASLWINGDTFKRFNLVDVYF</sequence>
<proteinExistence type="predicted"/>
<name>A0A6C0CLU3_9ZZZZ</name>
<organism evidence="1">
    <name type="scientific">viral metagenome</name>
    <dbReference type="NCBI Taxonomy" id="1070528"/>
    <lineage>
        <taxon>unclassified sequences</taxon>
        <taxon>metagenomes</taxon>
        <taxon>organismal metagenomes</taxon>
    </lineage>
</organism>
<protein>
    <submittedName>
        <fullName evidence="1">Uncharacterized protein</fullName>
    </submittedName>
</protein>
<reference evidence="1" key="1">
    <citation type="journal article" date="2020" name="Nature">
        <title>Giant virus diversity and host interactions through global metagenomics.</title>
        <authorList>
            <person name="Schulz F."/>
            <person name="Roux S."/>
            <person name="Paez-Espino D."/>
            <person name="Jungbluth S."/>
            <person name="Walsh D.A."/>
            <person name="Denef V.J."/>
            <person name="McMahon K.D."/>
            <person name="Konstantinidis K.T."/>
            <person name="Eloe-Fadrosh E.A."/>
            <person name="Kyrpides N.C."/>
            <person name="Woyke T."/>
        </authorList>
    </citation>
    <scope>NUCLEOTIDE SEQUENCE</scope>
    <source>
        <strain evidence="1">GVMAG-M-3300021343-4</strain>
    </source>
</reference>
<evidence type="ECO:0000313" key="1">
    <source>
        <dbReference type="EMBL" id="QHT04634.1"/>
    </source>
</evidence>
<dbReference type="EMBL" id="MN739435">
    <property type="protein sequence ID" value="QHT04634.1"/>
    <property type="molecule type" value="Genomic_DNA"/>
</dbReference>
<dbReference type="AlphaFoldDB" id="A0A6C0CLU3"/>